<protein>
    <submittedName>
        <fullName evidence="3">Uncharacterized protein</fullName>
    </submittedName>
</protein>
<feature type="non-terminal residue" evidence="3">
    <location>
        <position position="346"/>
    </location>
</feature>
<name>A0ABQ9U9K0_SAGOE</name>
<dbReference type="PANTHER" id="PTHR15566:SF7">
    <property type="entry name" value="UPF0607 PROTEIN ENSP00000332738-RELATED"/>
    <property type="match status" value="1"/>
</dbReference>
<feature type="region of interest" description="Disordered" evidence="2">
    <location>
        <begin position="1"/>
        <end position="25"/>
    </location>
</feature>
<dbReference type="Proteomes" id="UP001266305">
    <property type="component" value="Unassembled WGS sequence"/>
</dbReference>
<feature type="compositionally biased region" description="Low complexity" evidence="2">
    <location>
        <begin position="221"/>
        <end position="235"/>
    </location>
</feature>
<evidence type="ECO:0000313" key="3">
    <source>
        <dbReference type="EMBL" id="KAK2093676.1"/>
    </source>
</evidence>
<feature type="compositionally biased region" description="Polar residues" evidence="2">
    <location>
        <begin position="243"/>
        <end position="258"/>
    </location>
</feature>
<dbReference type="Pfam" id="PF15229">
    <property type="entry name" value="POM121"/>
    <property type="match status" value="1"/>
</dbReference>
<gene>
    <name evidence="3" type="ORF">P7K49_027414</name>
</gene>
<keyword evidence="4" id="KW-1185">Reference proteome</keyword>
<sequence>MELEFHSELERPTAGPASSCLEAPSRKKPVLRHFARQGPVRIPPLSLTFPLRPPPLQVPAPILKTAVRAEEQEEPMEVDDQVETQGQKKKGGPCSNAGIAPTSRSLETQGNLASLNCSPRTLRRYKGNLTEMNRTDKAKKPRMTIHPKGLGVPSAHSPAGGVLPFWKPDPAPAVLLGPVPSCSHWPDKAASLVLGKDHQPSSSGLPMEWEATQHKDPPALATRSPSTPRAASRSSRQPKWSARQRNPSSCHWSLSSNGVPERIHGRHRQVKQNIIEETEKATWEDHKVTVNCNASPPAPMSPHLLSLPQATYVSQIPTPPPASDLTHVAAGPLILPVPSLLTTPRI</sequence>
<proteinExistence type="inferred from homology"/>
<feature type="compositionally biased region" description="Acidic residues" evidence="2">
    <location>
        <begin position="71"/>
        <end position="82"/>
    </location>
</feature>
<reference evidence="3 4" key="1">
    <citation type="submission" date="2023-05" db="EMBL/GenBank/DDBJ databases">
        <title>B98-5 Cell Line De Novo Hybrid Assembly: An Optical Mapping Approach.</title>
        <authorList>
            <person name="Kananen K."/>
            <person name="Auerbach J.A."/>
            <person name="Kautto E."/>
            <person name="Blachly J.S."/>
        </authorList>
    </citation>
    <scope>NUCLEOTIDE SEQUENCE [LARGE SCALE GENOMIC DNA]</scope>
    <source>
        <strain evidence="3">B95-8</strain>
        <tissue evidence="3">Cell line</tissue>
    </source>
</reference>
<evidence type="ECO:0000256" key="2">
    <source>
        <dbReference type="SAM" id="MobiDB-lite"/>
    </source>
</evidence>
<feature type="compositionally biased region" description="Basic and acidic residues" evidence="2">
    <location>
        <begin position="1"/>
        <end position="11"/>
    </location>
</feature>
<dbReference type="InterPro" id="IPR043220">
    <property type="entry name" value="POM121-like_prot_1"/>
</dbReference>
<feature type="region of interest" description="Disordered" evidence="2">
    <location>
        <begin position="70"/>
        <end position="110"/>
    </location>
</feature>
<comment type="similarity">
    <text evidence="1">Belongs to the UPF0607 family.</text>
</comment>
<feature type="region of interest" description="Disordered" evidence="2">
    <location>
        <begin position="214"/>
        <end position="266"/>
    </location>
</feature>
<dbReference type="PANTHER" id="PTHR15566">
    <property type="entry name" value="POM121-LIKE"/>
    <property type="match status" value="1"/>
</dbReference>
<comment type="caution">
    <text evidence="3">The sequence shown here is derived from an EMBL/GenBank/DDBJ whole genome shotgun (WGS) entry which is preliminary data.</text>
</comment>
<evidence type="ECO:0000313" key="4">
    <source>
        <dbReference type="Proteomes" id="UP001266305"/>
    </source>
</evidence>
<evidence type="ECO:0000256" key="1">
    <source>
        <dbReference type="ARBA" id="ARBA00038278"/>
    </source>
</evidence>
<dbReference type="EMBL" id="JASSZA010000014">
    <property type="protein sequence ID" value="KAK2093676.1"/>
    <property type="molecule type" value="Genomic_DNA"/>
</dbReference>
<accession>A0ABQ9U9K0</accession>
<organism evidence="3 4">
    <name type="scientific">Saguinus oedipus</name>
    <name type="common">Cotton-top tamarin</name>
    <name type="synonym">Oedipomidas oedipus</name>
    <dbReference type="NCBI Taxonomy" id="9490"/>
    <lineage>
        <taxon>Eukaryota</taxon>
        <taxon>Metazoa</taxon>
        <taxon>Chordata</taxon>
        <taxon>Craniata</taxon>
        <taxon>Vertebrata</taxon>
        <taxon>Euteleostomi</taxon>
        <taxon>Mammalia</taxon>
        <taxon>Eutheria</taxon>
        <taxon>Euarchontoglires</taxon>
        <taxon>Primates</taxon>
        <taxon>Haplorrhini</taxon>
        <taxon>Platyrrhini</taxon>
        <taxon>Cebidae</taxon>
        <taxon>Callitrichinae</taxon>
        <taxon>Saguinus</taxon>
    </lineage>
</organism>